<dbReference type="SUPFAM" id="SSF49879">
    <property type="entry name" value="SMAD/FHA domain"/>
    <property type="match status" value="1"/>
</dbReference>
<gene>
    <name evidence="4" type="ORF">I6H58_07010</name>
</gene>
<feature type="compositionally biased region" description="Polar residues" evidence="2">
    <location>
        <begin position="153"/>
        <end position="162"/>
    </location>
</feature>
<dbReference type="SMART" id="SM00240">
    <property type="entry name" value="FHA"/>
    <property type="match status" value="1"/>
</dbReference>
<dbReference type="InterPro" id="IPR042287">
    <property type="entry name" value="FhaA_N_sf"/>
</dbReference>
<name>A0A7T4MSA6_9MICC</name>
<dbReference type="PANTHER" id="PTHR23308">
    <property type="entry name" value="NUCLEAR INHIBITOR OF PROTEIN PHOSPHATASE-1"/>
    <property type="match status" value="1"/>
</dbReference>
<dbReference type="Gene3D" id="3.30.2320.60">
    <property type="entry name" value="FhaA, phosphopeptide-binding domain (DUF3662)"/>
    <property type="match status" value="1"/>
</dbReference>
<reference evidence="4 5" key="1">
    <citation type="submission" date="2020-12" db="EMBL/GenBank/DDBJ databases">
        <title>FDA dAtabase for Regulatory Grade micrObial Sequences (FDA-ARGOS): Supporting development and validation of Infectious Disease Dx tests.</title>
        <authorList>
            <person name="Sproer C."/>
            <person name="Gronow S."/>
            <person name="Severitt S."/>
            <person name="Schroder I."/>
            <person name="Tallon L."/>
            <person name="Sadzewicz L."/>
            <person name="Zhao X."/>
            <person name="Boylan J."/>
            <person name="Ott S."/>
            <person name="Bowen H."/>
            <person name="Vavikolanu K."/>
            <person name="Mehta A."/>
            <person name="Aluvathingal J."/>
            <person name="Nadendla S."/>
            <person name="Lowell S."/>
            <person name="Myers T."/>
            <person name="Yan Y."/>
            <person name="Sichtig H."/>
        </authorList>
    </citation>
    <scope>NUCLEOTIDE SEQUENCE [LARGE SCALE GENOMIC DNA]</scope>
    <source>
        <strain evidence="4 5">FDAARGOS_1001</strain>
    </source>
</reference>
<dbReference type="InterPro" id="IPR008984">
    <property type="entry name" value="SMAD_FHA_dom_sf"/>
</dbReference>
<dbReference type="AlphaFoldDB" id="A0A7T4MSA6"/>
<protein>
    <submittedName>
        <fullName evidence="4">DUF3662 and FHA domain-containing protein</fullName>
    </submittedName>
</protein>
<feature type="domain" description="FHA" evidence="3">
    <location>
        <begin position="255"/>
        <end position="304"/>
    </location>
</feature>
<evidence type="ECO:0000313" key="5">
    <source>
        <dbReference type="Proteomes" id="UP000595221"/>
    </source>
</evidence>
<dbReference type="Proteomes" id="UP000595221">
    <property type="component" value="Chromosome"/>
</dbReference>
<dbReference type="Pfam" id="PF12401">
    <property type="entry name" value="FhaA_N"/>
    <property type="match status" value="1"/>
</dbReference>
<organism evidence="4 5">
    <name type="scientific">Rothia kristinae</name>
    <dbReference type="NCBI Taxonomy" id="37923"/>
    <lineage>
        <taxon>Bacteria</taxon>
        <taxon>Bacillati</taxon>
        <taxon>Actinomycetota</taxon>
        <taxon>Actinomycetes</taxon>
        <taxon>Micrococcales</taxon>
        <taxon>Micrococcaceae</taxon>
        <taxon>Rothia</taxon>
    </lineage>
</organism>
<dbReference type="InterPro" id="IPR000253">
    <property type="entry name" value="FHA_dom"/>
</dbReference>
<feature type="compositionally biased region" description="Low complexity" evidence="2">
    <location>
        <begin position="208"/>
        <end position="227"/>
    </location>
</feature>
<dbReference type="CDD" id="cd00060">
    <property type="entry name" value="FHA"/>
    <property type="match status" value="1"/>
</dbReference>
<evidence type="ECO:0000256" key="1">
    <source>
        <dbReference type="ARBA" id="ARBA00022553"/>
    </source>
</evidence>
<proteinExistence type="predicted"/>
<evidence type="ECO:0000313" key="4">
    <source>
        <dbReference type="EMBL" id="QQC58731.1"/>
    </source>
</evidence>
<feature type="compositionally biased region" description="Basic and acidic residues" evidence="2">
    <location>
        <begin position="125"/>
        <end position="135"/>
    </location>
</feature>
<accession>A0A7T4MSA6</accession>
<dbReference type="EMBL" id="CP066078">
    <property type="protein sequence ID" value="QQC58731.1"/>
    <property type="molecule type" value="Genomic_DNA"/>
</dbReference>
<dbReference type="PROSITE" id="PS50006">
    <property type="entry name" value="FHA_DOMAIN"/>
    <property type="match status" value="1"/>
</dbReference>
<sequence>MGVIENIERGLEKAVRGVFSAGSKHRLEPVDLASRLRAEMDNKAYAIAEGRTIAPNVFVIEFSETDFPRAQDWGQDLAEELCDVAIRHARAQGYTLRGAVRVSFTRDRTGELRPGEFVVTPGQERSGRHPQEGSRDRRRPRPAAARPREDGTRTASSDQGQYRSRAPQAPDAGAPVPAEAAPAAAAAAAAGSLPTGSSRIAPRVPTSRRGAARAQAAAAEGRSGAGAVRHPEAAPRPQPVLDINGQRFTLRAPSVVLGRSSAADITVEDTGVSRRHLEILHQDGVYLAVDLGSTNGSTVDGERLRGRRELTDGSVITMGRTTIVFRLLTPRSGTAWPQS</sequence>
<dbReference type="InterPro" id="IPR050923">
    <property type="entry name" value="Cell_Proc_Reg/RNA_Proc"/>
</dbReference>
<feature type="region of interest" description="Disordered" evidence="2">
    <location>
        <begin position="112"/>
        <end position="240"/>
    </location>
</feature>
<feature type="compositionally biased region" description="Low complexity" evidence="2">
    <location>
        <begin position="169"/>
        <end position="190"/>
    </location>
</feature>
<dbReference type="InterPro" id="IPR022128">
    <property type="entry name" value="FhaA_N"/>
</dbReference>
<evidence type="ECO:0000259" key="3">
    <source>
        <dbReference type="PROSITE" id="PS50006"/>
    </source>
</evidence>
<dbReference type="Pfam" id="PF00498">
    <property type="entry name" value="FHA"/>
    <property type="match status" value="1"/>
</dbReference>
<evidence type="ECO:0000256" key="2">
    <source>
        <dbReference type="SAM" id="MobiDB-lite"/>
    </source>
</evidence>
<dbReference type="Gene3D" id="2.60.200.20">
    <property type="match status" value="1"/>
</dbReference>
<dbReference type="RefSeq" id="WP_198489776.1">
    <property type="nucleotide sequence ID" value="NZ_CP066078.1"/>
</dbReference>
<keyword evidence="1" id="KW-0597">Phosphoprotein</keyword>